<keyword evidence="4 7" id="KW-1133">Transmembrane helix</keyword>
<evidence type="ECO:0000313" key="9">
    <source>
        <dbReference type="EMBL" id="TQL63788.1"/>
    </source>
</evidence>
<dbReference type="OrthoDB" id="3298527at2"/>
<organism evidence="9 10">
    <name type="scientific">Rarobacter faecitabidus</name>
    <dbReference type="NCBI Taxonomy" id="13243"/>
    <lineage>
        <taxon>Bacteria</taxon>
        <taxon>Bacillati</taxon>
        <taxon>Actinomycetota</taxon>
        <taxon>Actinomycetes</taxon>
        <taxon>Micrococcales</taxon>
        <taxon>Rarobacteraceae</taxon>
        <taxon>Rarobacter</taxon>
    </lineage>
</organism>
<keyword evidence="2" id="KW-1003">Cell membrane</keyword>
<evidence type="ECO:0000256" key="4">
    <source>
        <dbReference type="ARBA" id="ARBA00022989"/>
    </source>
</evidence>
<dbReference type="EMBL" id="VFOS01000001">
    <property type="protein sequence ID" value="TQL63788.1"/>
    <property type="molecule type" value="Genomic_DNA"/>
</dbReference>
<comment type="caution">
    <text evidence="9">The sequence shown here is derived from an EMBL/GenBank/DDBJ whole genome shotgun (WGS) entry which is preliminary data.</text>
</comment>
<dbReference type="GO" id="GO:0005886">
    <property type="term" value="C:plasma membrane"/>
    <property type="evidence" value="ECO:0007669"/>
    <property type="project" value="UniProtKB-SubCell"/>
</dbReference>
<evidence type="ECO:0000256" key="3">
    <source>
        <dbReference type="ARBA" id="ARBA00022692"/>
    </source>
</evidence>
<protein>
    <submittedName>
        <fullName evidence="9">Phospholipase D-like protein</fullName>
    </submittedName>
</protein>
<proteinExistence type="predicted"/>
<reference evidence="9 10" key="1">
    <citation type="submission" date="2019-06" db="EMBL/GenBank/DDBJ databases">
        <title>Sequencing the genomes of 1000 actinobacteria strains.</title>
        <authorList>
            <person name="Klenk H.-P."/>
        </authorList>
    </citation>
    <scope>NUCLEOTIDE SEQUENCE [LARGE SCALE GENOMIC DNA]</scope>
    <source>
        <strain evidence="9 10">DSM 4813</strain>
    </source>
</reference>
<feature type="compositionally biased region" description="Acidic residues" evidence="6">
    <location>
        <begin position="91"/>
        <end position="108"/>
    </location>
</feature>
<evidence type="ECO:0000256" key="6">
    <source>
        <dbReference type="SAM" id="MobiDB-lite"/>
    </source>
</evidence>
<evidence type="ECO:0000256" key="5">
    <source>
        <dbReference type="ARBA" id="ARBA00023136"/>
    </source>
</evidence>
<gene>
    <name evidence="9" type="ORF">FB461_0264</name>
</gene>
<feature type="domain" description="Cardiolipin synthase N-terminal" evidence="8">
    <location>
        <begin position="13"/>
        <end position="57"/>
    </location>
</feature>
<evidence type="ECO:0000256" key="7">
    <source>
        <dbReference type="SAM" id="Phobius"/>
    </source>
</evidence>
<feature type="region of interest" description="Disordered" evidence="6">
    <location>
        <begin position="84"/>
        <end position="117"/>
    </location>
</feature>
<name>A0A542ZTV3_RARFA</name>
<evidence type="ECO:0000313" key="10">
    <source>
        <dbReference type="Proteomes" id="UP000315389"/>
    </source>
</evidence>
<evidence type="ECO:0000256" key="1">
    <source>
        <dbReference type="ARBA" id="ARBA00004651"/>
    </source>
</evidence>
<dbReference type="Pfam" id="PF13396">
    <property type="entry name" value="PLDc_N"/>
    <property type="match status" value="1"/>
</dbReference>
<evidence type="ECO:0000256" key="2">
    <source>
        <dbReference type="ARBA" id="ARBA00022475"/>
    </source>
</evidence>
<accession>A0A542ZTV3</accession>
<dbReference type="RefSeq" id="WP_142118211.1">
    <property type="nucleotide sequence ID" value="NZ_BAAASV010000002.1"/>
</dbReference>
<dbReference type="Proteomes" id="UP000315389">
    <property type="component" value="Unassembled WGS sequence"/>
</dbReference>
<sequence>MPRALLTLAAIGLTVFAAADCYSSPRYRLVGAPRWLWMVLIILLPLMGPILWLIVSRNAKRPAPIAPDDDPDFLRFLENRTRRATYGQEAGEGEDGPEESESSDDPGEGEASSGSSK</sequence>
<keyword evidence="5 7" id="KW-0472">Membrane</keyword>
<keyword evidence="10" id="KW-1185">Reference proteome</keyword>
<feature type="transmembrane region" description="Helical" evidence="7">
    <location>
        <begin position="35"/>
        <end position="55"/>
    </location>
</feature>
<dbReference type="InterPro" id="IPR027379">
    <property type="entry name" value="CLS_N"/>
</dbReference>
<evidence type="ECO:0000259" key="8">
    <source>
        <dbReference type="Pfam" id="PF13396"/>
    </source>
</evidence>
<keyword evidence="3 7" id="KW-0812">Transmembrane</keyword>
<comment type="subcellular location">
    <subcellularLocation>
        <location evidence="1">Cell membrane</location>
        <topology evidence="1">Multi-pass membrane protein</topology>
    </subcellularLocation>
</comment>
<dbReference type="AlphaFoldDB" id="A0A542ZTV3"/>